<evidence type="ECO:0000256" key="1">
    <source>
        <dbReference type="SAM" id="Coils"/>
    </source>
</evidence>
<feature type="domain" description="Reverse transcriptase Ty1/copia-type" evidence="2">
    <location>
        <begin position="4"/>
        <end position="64"/>
    </location>
</feature>
<dbReference type="Pfam" id="PF07727">
    <property type="entry name" value="RVT_2"/>
    <property type="match status" value="1"/>
</dbReference>
<accession>A0A6L2L5N1</accession>
<comment type="caution">
    <text evidence="3">The sequence shown here is derived from an EMBL/GenBank/DDBJ whole genome shotgun (WGS) entry which is preliminary data.</text>
</comment>
<evidence type="ECO:0000259" key="2">
    <source>
        <dbReference type="Pfam" id="PF07727"/>
    </source>
</evidence>
<dbReference type="AlphaFoldDB" id="A0A6L2L5N1"/>
<keyword evidence="1" id="KW-0175">Coiled coil</keyword>
<feature type="coiled-coil region" evidence="1">
    <location>
        <begin position="510"/>
        <end position="537"/>
    </location>
</feature>
<dbReference type="InterPro" id="IPR013103">
    <property type="entry name" value="RVT_2"/>
</dbReference>
<gene>
    <name evidence="3" type="ORF">Tci_029121</name>
</gene>
<protein>
    <submittedName>
        <fullName evidence="3">Putative ribonuclease H-like domain-containing protein</fullName>
    </submittedName>
</protein>
<proteinExistence type="predicted"/>
<name>A0A6L2L5N1_TANCI</name>
<sequence>MCIEFEKMMHKKFQMSSMGEITFFLGLQVKQKEDGIFISQDKYVNENLNKFGFSDVKTASTPMETYKTLLKDKEGEDVDEHLYRSMTGSLMYLTSSRPDIMEGCLEWNGKAAKDKIGIINVVRIETKQKQKERKNINEEAQLHAKVDGKKVVISEASIRRDLRFRDEVGIDCLPNEIIFEQLSLIGAKTTTWNEFSSTIASSVICLATDQKFNFSKYIFDSMMKNLDNATKVLMFLRSLGKTRRQDTELPQTSVPTETVTDEALNAENVPPQSNDPPLLRVNILGSEENRLKLKQLMKLYTKLSDMVLNLETTKTSQAQEITSLKKRVKRLEKKRSSRTHGLKRLYKVGLNARVESSIDEESLSKEDASKQERISDIDANEDIYLVNVHRDEDILGVNDQDDTSMFDVDKDLQGEKVVVEKVDAASIATAAATTAVSFDELTMAQTLVKIKNSRPKAKKPSTLKNKSFAEIKELFYKAMARINNFVDFRTEPVEKSTKKDIVEIAQEGSSKRAGDELEQEISKKQKIEDENESVELKRCLEIVPDDGDDVTIEATPLSSKSPTIVGYKIYKEGRKNYF</sequence>
<evidence type="ECO:0000313" key="3">
    <source>
        <dbReference type="EMBL" id="GEU57143.1"/>
    </source>
</evidence>
<dbReference type="EMBL" id="BKCJ010003781">
    <property type="protein sequence ID" value="GEU57143.1"/>
    <property type="molecule type" value="Genomic_DNA"/>
</dbReference>
<organism evidence="3">
    <name type="scientific">Tanacetum cinerariifolium</name>
    <name type="common">Dalmatian daisy</name>
    <name type="synonym">Chrysanthemum cinerariifolium</name>
    <dbReference type="NCBI Taxonomy" id="118510"/>
    <lineage>
        <taxon>Eukaryota</taxon>
        <taxon>Viridiplantae</taxon>
        <taxon>Streptophyta</taxon>
        <taxon>Embryophyta</taxon>
        <taxon>Tracheophyta</taxon>
        <taxon>Spermatophyta</taxon>
        <taxon>Magnoliopsida</taxon>
        <taxon>eudicotyledons</taxon>
        <taxon>Gunneridae</taxon>
        <taxon>Pentapetalae</taxon>
        <taxon>asterids</taxon>
        <taxon>campanulids</taxon>
        <taxon>Asterales</taxon>
        <taxon>Asteraceae</taxon>
        <taxon>Asteroideae</taxon>
        <taxon>Anthemideae</taxon>
        <taxon>Anthemidinae</taxon>
        <taxon>Tanacetum</taxon>
    </lineage>
</organism>
<reference evidence="3" key="1">
    <citation type="journal article" date="2019" name="Sci. Rep.">
        <title>Draft genome of Tanacetum cinerariifolium, the natural source of mosquito coil.</title>
        <authorList>
            <person name="Yamashiro T."/>
            <person name="Shiraishi A."/>
            <person name="Satake H."/>
            <person name="Nakayama K."/>
        </authorList>
    </citation>
    <scope>NUCLEOTIDE SEQUENCE</scope>
</reference>